<dbReference type="InterPro" id="IPR036397">
    <property type="entry name" value="RNaseH_sf"/>
</dbReference>
<name>A0A6L2LDW9_TANCI</name>
<dbReference type="GO" id="GO:0003676">
    <property type="term" value="F:nucleic acid binding"/>
    <property type="evidence" value="ECO:0007669"/>
    <property type="project" value="InterPro"/>
</dbReference>
<evidence type="ECO:0000259" key="5">
    <source>
        <dbReference type="Pfam" id="PF25597"/>
    </source>
</evidence>
<dbReference type="Pfam" id="PF07727">
    <property type="entry name" value="RVT_2"/>
    <property type="match status" value="1"/>
</dbReference>
<feature type="domain" description="Reverse transcriptase Ty1/copia-type" evidence="3">
    <location>
        <begin position="451"/>
        <end position="513"/>
    </location>
</feature>
<evidence type="ECO:0008006" key="7">
    <source>
        <dbReference type="Google" id="ProtNLM"/>
    </source>
</evidence>
<evidence type="ECO:0000256" key="1">
    <source>
        <dbReference type="ARBA" id="ARBA00022723"/>
    </source>
</evidence>
<gene>
    <name evidence="6" type="ORF">Tci_031959</name>
</gene>
<dbReference type="InterPro" id="IPR025724">
    <property type="entry name" value="GAG-pre-integrase_dom"/>
</dbReference>
<reference evidence="6" key="1">
    <citation type="journal article" date="2019" name="Sci. Rep.">
        <title>Draft genome of Tanacetum cinerariifolium, the natural source of mosquito coil.</title>
        <authorList>
            <person name="Yamashiro T."/>
            <person name="Shiraishi A."/>
            <person name="Satake H."/>
            <person name="Nakayama K."/>
        </authorList>
    </citation>
    <scope>NUCLEOTIDE SEQUENCE</scope>
</reference>
<dbReference type="EMBL" id="BKCJ010004263">
    <property type="protein sequence ID" value="GEU59981.1"/>
    <property type="molecule type" value="Genomic_DNA"/>
</dbReference>
<dbReference type="PANTHER" id="PTHR42648">
    <property type="entry name" value="TRANSPOSASE, PUTATIVE-RELATED"/>
    <property type="match status" value="1"/>
</dbReference>
<dbReference type="Pfam" id="PF25597">
    <property type="entry name" value="SH3_retrovirus"/>
    <property type="match status" value="1"/>
</dbReference>
<evidence type="ECO:0000256" key="2">
    <source>
        <dbReference type="ARBA" id="ARBA00022801"/>
    </source>
</evidence>
<dbReference type="Gene3D" id="3.30.420.10">
    <property type="entry name" value="Ribonuclease H-like superfamily/Ribonuclease H"/>
    <property type="match status" value="1"/>
</dbReference>
<dbReference type="InterPro" id="IPR013103">
    <property type="entry name" value="RVT_2"/>
</dbReference>
<dbReference type="GO" id="GO:0046872">
    <property type="term" value="F:metal ion binding"/>
    <property type="evidence" value="ECO:0007669"/>
    <property type="project" value="UniProtKB-KW"/>
</dbReference>
<feature type="domain" description="Retroviral polymerase SH3-like" evidence="5">
    <location>
        <begin position="192"/>
        <end position="246"/>
    </location>
</feature>
<dbReference type="AlphaFoldDB" id="A0A6L2LDW9"/>
<dbReference type="InterPro" id="IPR057670">
    <property type="entry name" value="SH3_retrovirus"/>
</dbReference>
<protein>
    <recommendedName>
        <fullName evidence="7">Retrovirus-related Pol polyprotein from transposon TNT 1-94</fullName>
    </recommendedName>
</protein>
<dbReference type="GO" id="GO:0016787">
    <property type="term" value="F:hydrolase activity"/>
    <property type="evidence" value="ECO:0007669"/>
    <property type="project" value="UniProtKB-KW"/>
</dbReference>
<keyword evidence="1" id="KW-0479">Metal-binding</keyword>
<dbReference type="PANTHER" id="PTHR42648:SF18">
    <property type="entry name" value="RETROTRANSPOSON, UNCLASSIFIED-LIKE PROTEIN"/>
    <property type="match status" value="1"/>
</dbReference>
<dbReference type="InterPro" id="IPR039537">
    <property type="entry name" value="Retrotran_Ty1/copia-like"/>
</dbReference>
<accession>A0A6L2LDW9</accession>
<evidence type="ECO:0000259" key="4">
    <source>
        <dbReference type="Pfam" id="PF13976"/>
    </source>
</evidence>
<proteinExistence type="predicted"/>
<dbReference type="Pfam" id="PF13976">
    <property type="entry name" value="gag_pre-integrs"/>
    <property type="match status" value="1"/>
</dbReference>
<keyword evidence="2" id="KW-0378">Hydrolase</keyword>
<evidence type="ECO:0000313" key="6">
    <source>
        <dbReference type="EMBL" id="GEU59981.1"/>
    </source>
</evidence>
<comment type="caution">
    <text evidence="6">The sequence shown here is derived from an EMBL/GenBank/DDBJ whole genome shotgun (WGS) entry which is preliminary data.</text>
</comment>
<evidence type="ECO:0000259" key="3">
    <source>
        <dbReference type="Pfam" id="PF07727"/>
    </source>
</evidence>
<sequence>MDFSSSVCINNDFAVIAGYGDVVIGSMTIKRVYYVEGLDLLTGNRSSNLYTIALNEIASNFPSCLLAKALSLQSSLWHQRLSHLNFATINNLVKKNLVRDLPKMKFEKDHLCSACEQGKIHRKHHKSKMVFASNQPLYLLHLDLCGPMHVESINGKRYVLVVVDDFSRFDKNPYELINKRKPNINFVHVFRCRCYLLNDYDDVGKLKAKRDIGVFVGYLKDSAAFRVYNKQTRKIHESVNVYFDDISEMASKQLSLEPGLINLNKKEKYSNPTVSQVSEASKKDLEDLFQNFYYKYFDSSKMKKSLTTNVETSNNEEEVFHEVFKSFQGESSSSSLNDDVQQSPEEVILPQTNIQSISNDMISNVNEASSSHNPYSHETKWTKDHPLHKIIGDPKSSVRIRGQLANSCLFACLLNSIEPANMAEALKDADWVIVMQDELDQFARLKVWRLDFTVFQMDVKIAFLNGILKEEVYVAQPPGFVSKQYPDHVYALDKALYGLKQAPRAWMENYDTVPTLMVKQARLKLDLDGKLVDHTVYRSMIGSLMYLTSSRPDIMFATCLWCLKDSGFDLTAYLDADHAGCHLDRKSTSGNVQFLGDKLVCIEIDLPRSLPSKLGLGVLSHWLWLRLEFGGIKMVFGWILKWILRQFVTSRSCIGNLEPLRLDVLALKANDVSPFGENCLEVVVTPEALGLYEIDLTPSVRQLQLENLSYVFLRWVEAEMVSPEVESEKWRRLLLRWMYVAFDVSTDGRKEDFFSRNGM</sequence>
<organism evidence="6">
    <name type="scientific">Tanacetum cinerariifolium</name>
    <name type="common">Dalmatian daisy</name>
    <name type="synonym">Chrysanthemum cinerariifolium</name>
    <dbReference type="NCBI Taxonomy" id="118510"/>
    <lineage>
        <taxon>Eukaryota</taxon>
        <taxon>Viridiplantae</taxon>
        <taxon>Streptophyta</taxon>
        <taxon>Embryophyta</taxon>
        <taxon>Tracheophyta</taxon>
        <taxon>Spermatophyta</taxon>
        <taxon>Magnoliopsida</taxon>
        <taxon>eudicotyledons</taxon>
        <taxon>Gunneridae</taxon>
        <taxon>Pentapetalae</taxon>
        <taxon>asterids</taxon>
        <taxon>campanulids</taxon>
        <taxon>Asterales</taxon>
        <taxon>Asteraceae</taxon>
        <taxon>Asteroideae</taxon>
        <taxon>Anthemideae</taxon>
        <taxon>Anthemidinae</taxon>
        <taxon>Tanacetum</taxon>
    </lineage>
</organism>
<feature type="domain" description="GAG-pre-integrase" evidence="4">
    <location>
        <begin position="48"/>
        <end position="119"/>
    </location>
</feature>